<organism evidence="2 3">
    <name type="scientific">Ectopseudomonas oleovorans</name>
    <name type="common">Pseudomonas oleovorans</name>
    <dbReference type="NCBI Taxonomy" id="301"/>
    <lineage>
        <taxon>Bacteria</taxon>
        <taxon>Pseudomonadati</taxon>
        <taxon>Pseudomonadota</taxon>
        <taxon>Gammaproteobacteria</taxon>
        <taxon>Pseudomonadales</taxon>
        <taxon>Pseudomonadaceae</taxon>
        <taxon>Ectopseudomonas</taxon>
    </lineage>
</organism>
<dbReference type="InterPro" id="IPR038969">
    <property type="entry name" value="FEN"/>
</dbReference>
<dbReference type="EMBL" id="JAOCJE010000001">
    <property type="protein sequence ID" value="MDH1340554.1"/>
    <property type="molecule type" value="Genomic_DNA"/>
</dbReference>
<dbReference type="PANTHER" id="PTHR42646:SF2">
    <property type="entry name" value="5'-3' EXONUCLEASE FAMILY PROTEIN"/>
    <property type="match status" value="1"/>
</dbReference>
<protein>
    <recommendedName>
        <fullName evidence="1">5'-3' exonuclease alpha-helical arch N-terminal domain-containing protein</fullName>
    </recommendedName>
</protein>
<proteinExistence type="predicted"/>
<dbReference type="PANTHER" id="PTHR42646">
    <property type="entry name" value="FLAP ENDONUCLEASE XNI"/>
    <property type="match status" value="1"/>
</dbReference>
<dbReference type="GO" id="GO:0033567">
    <property type="term" value="P:DNA replication, Okazaki fragment processing"/>
    <property type="evidence" value="ECO:0007669"/>
    <property type="project" value="InterPro"/>
</dbReference>
<dbReference type="GO" id="GO:0003677">
    <property type="term" value="F:DNA binding"/>
    <property type="evidence" value="ECO:0007669"/>
    <property type="project" value="InterPro"/>
</dbReference>
<sequence length="316" mass="36055">MAKQSKRIALLLDGDYLLFSAMSAAEEEVDWGEDIWSLQCDHKKARAILRASIKGIRERLKEFNDAELVMIFSTANGSDNWRKQVLETYKANRKGKRKPVGYPVLLQELLDNEGDWGFYRTFQWQGLEGDDVIGILATHPEYLGVDEAIPVSCDKDFNTLPGRFYWLTANKVVTNSLADANKWHMYQAIKGDTTDGYGGIPGVGEQVDGVPLLEWLDNPTYFYQAVKVMKSGPRKGDEVPYWTSCTPEEYVELFHDMPPSKWDCVVSLAKKQGMTEDELIVQAQVARILRKEDLCWETMRPIPWLPKGRQREVLPA</sequence>
<feature type="domain" description="5'-3' exonuclease alpha-helical arch N-terminal" evidence="1">
    <location>
        <begin position="10"/>
        <end position="160"/>
    </location>
</feature>
<gene>
    <name evidence="2" type="ORF">N5J11_15230</name>
</gene>
<evidence type="ECO:0000313" key="3">
    <source>
        <dbReference type="Proteomes" id="UP001161697"/>
    </source>
</evidence>
<evidence type="ECO:0000313" key="2">
    <source>
        <dbReference type="EMBL" id="MDH1340554.1"/>
    </source>
</evidence>
<dbReference type="Proteomes" id="UP001161697">
    <property type="component" value="Unassembled WGS sequence"/>
</dbReference>
<dbReference type="SUPFAM" id="SSF88723">
    <property type="entry name" value="PIN domain-like"/>
    <property type="match status" value="1"/>
</dbReference>
<dbReference type="InterPro" id="IPR020046">
    <property type="entry name" value="5-3_exonucl_a-hlix_arch_N"/>
</dbReference>
<dbReference type="Pfam" id="PF02739">
    <property type="entry name" value="5_3_exonuc_N"/>
    <property type="match status" value="1"/>
</dbReference>
<dbReference type="GO" id="GO:0017108">
    <property type="term" value="F:5'-flap endonuclease activity"/>
    <property type="evidence" value="ECO:0007669"/>
    <property type="project" value="InterPro"/>
</dbReference>
<dbReference type="AlphaFoldDB" id="A0AA42QB55"/>
<comment type="caution">
    <text evidence="2">The sequence shown here is derived from an EMBL/GenBank/DDBJ whole genome shotgun (WGS) entry which is preliminary data.</text>
</comment>
<dbReference type="Gene3D" id="3.40.50.1010">
    <property type="entry name" value="5'-nuclease"/>
    <property type="match status" value="1"/>
</dbReference>
<dbReference type="RefSeq" id="WP_279534627.1">
    <property type="nucleotide sequence ID" value="NZ_CP104579.1"/>
</dbReference>
<name>A0AA42QB55_ECTOL</name>
<reference evidence="2" key="1">
    <citation type="submission" date="2022-09" db="EMBL/GenBank/DDBJ databases">
        <title>Intensive care unit water sources are persistently colonized with multi-drug resistant bacteria and are the site of extensive horizontal gene transfer of antibiotic resistance genes.</title>
        <authorList>
            <person name="Diorio-Toth L."/>
        </authorList>
    </citation>
    <scope>NUCLEOTIDE SEQUENCE</scope>
    <source>
        <strain evidence="2">GD03704</strain>
    </source>
</reference>
<accession>A0AA42QB55</accession>
<dbReference type="InterPro" id="IPR029060">
    <property type="entry name" value="PIN-like_dom_sf"/>
</dbReference>
<evidence type="ECO:0000259" key="1">
    <source>
        <dbReference type="Pfam" id="PF02739"/>
    </source>
</evidence>